<dbReference type="AlphaFoldDB" id="A0A398CFZ4"/>
<name>A0A398CFZ4_9BACL</name>
<keyword evidence="2" id="KW-1185">Reference proteome</keyword>
<accession>A0A398CFZ4</accession>
<organism evidence="1 2">
    <name type="scientific">Cohnella faecalis</name>
    <dbReference type="NCBI Taxonomy" id="2315694"/>
    <lineage>
        <taxon>Bacteria</taxon>
        <taxon>Bacillati</taxon>
        <taxon>Bacillota</taxon>
        <taxon>Bacilli</taxon>
        <taxon>Bacillales</taxon>
        <taxon>Paenibacillaceae</taxon>
        <taxon>Cohnella</taxon>
    </lineage>
</organism>
<comment type="caution">
    <text evidence="1">The sequence shown here is derived from an EMBL/GenBank/DDBJ whole genome shotgun (WGS) entry which is preliminary data.</text>
</comment>
<dbReference type="Proteomes" id="UP000266340">
    <property type="component" value="Unassembled WGS sequence"/>
</dbReference>
<sequence length="130" mass="14413">MNILSLGGSWHDFFGCLIVDGEIKYAIEDERLSRLKHSVGLSDEMILNCNAAMYCLEAAGLQLKDIDLIMGNDTLHPGFTWKFRELFNKTRLINHHLAHASSAFYPSGFEDAAVLVIDGSGSRSTRKPVA</sequence>
<evidence type="ECO:0000313" key="2">
    <source>
        <dbReference type="Proteomes" id="UP000266340"/>
    </source>
</evidence>
<dbReference type="Gene3D" id="3.30.420.40">
    <property type="match status" value="1"/>
</dbReference>
<evidence type="ECO:0000313" key="1">
    <source>
        <dbReference type="EMBL" id="RIE00832.1"/>
    </source>
</evidence>
<dbReference type="EMBL" id="QXJM01000048">
    <property type="protein sequence ID" value="RIE00832.1"/>
    <property type="molecule type" value="Genomic_DNA"/>
</dbReference>
<evidence type="ECO:0008006" key="3">
    <source>
        <dbReference type="Google" id="ProtNLM"/>
    </source>
</evidence>
<dbReference type="InterPro" id="IPR051338">
    <property type="entry name" value="NodU/CmcH_Carbamoyltrnsfr"/>
</dbReference>
<dbReference type="RefSeq" id="WP_119152226.1">
    <property type="nucleotide sequence ID" value="NZ_QXJM01000048.1"/>
</dbReference>
<dbReference type="PANTHER" id="PTHR34847">
    <property type="entry name" value="NODULATION PROTEIN U"/>
    <property type="match status" value="1"/>
</dbReference>
<proteinExistence type="predicted"/>
<dbReference type="OrthoDB" id="9780777at2"/>
<gene>
    <name evidence="1" type="ORF">D3H35_27005</name>
</gene>
<reference evidence="1 2" key="1">
    <citation type="submission" date="2018-09" db="EMBL/GenBank/DDBJ databases">
        <title>Cohnella cavernae sp. nov., isolated from a karst cave.</title>
        <authorList>
            <person name="Zhu H."/>
        </authorList>
    </citation>
    <scope>NUCLEOTIDE SEQUENCE [LARGE SCALE GENOMIC DNA]</scope>
    <source>
        <strain evidence="1 2">K2E09-144</strain>
    </source>
</reference>
<protein>
    <recommendedName>
        <fullName evidence="3">Carbamoyltransferase domain-containing protein</fullName>
    </recommendedName>
</protein>
<dbReference type="PANTHER" id="PTHR34847:SF1">
    <property type="entry name" value="NODULATION PROTEIN U"/>
    <property type="match status" value="1"/>
</dbReference>